<evidence type="ECO:0000256" key="5">
    <source>
        <dbReference type="ARBA" id="ARBA00024029"/>
    </source>
</evidence>
<dbReference type="GO" id="GO:0046872">
    <property type="term" value="F:metal ion binding"/>
    <property type="evidence" value="ECO:0007669"/>
    <property type="project" value="UniProtKB-KW"/>
</dbReference>
<name>W0AFM9_9SPHN</name>
<dbReference type="InterPro" id="IPR003785">
    <property type="entry name" value="Creatininase/forma_Hydrolase"/>
</dbReference>
<evidence type="ECO:0000256" key="3">
    <source>
        <dbReference type="ARBA" id="ARBA00022801"/>
    </source>
</evidence>
<dbReference type="PATRIC" id="fig|1123269.5.peg.3320"/>
<evidence type="ECO:0000256" key="4">
    <source>
        <dbReference type="ARBA" id="ARBA00022833"/>
    </source>
</evidence>
<dbReference type="KEGG" id="ssan:NX02_16975"/>
<comment type="similarity">
    <text evidence="5">Belongs to the creatininase superfamily.</text>
</comment>
<dbReference type="eggNOG" id="COG1402">
    <property type="taxonomic scope" value="Bacteria"/>
</dbReference>
<dbReference type="PANTHER" id="PTHR35005:SF1">
    <property type="entry name" value="2-AMINO-5-FORMYLAMINO-6-RIBOSYLAMINOPYRIMIDIN-4(3H)-ONE 5'-MONOPHOSPHATE DEFORMYLASE"/>
    <property type="match status" value="1"/>
</dbReference>
<dbReference type="Proteomes" id="UP000018851">
    <property type="component" value="Chromosome"/>
</dbReference>
<keyword evidence="2" id="KW-0479">Metal-binding</keyword>
<reference evidence="6 7" key="1">
    <citation type="submission" date="2013-07" db="EMBL/GenBank/DDBJ databases">
        <title>Completed genome of Sphingomonas sanxanigenens NX02.</title>
        <authorList>
            <person name="Ma T."/>
            <person name="Huang H."/>
            <person name="Wu M."/>
            <person name="Li X."/>
            <person name="Li G."/>
        </authorList>
    </citation>
    <scope>NUCLEOTIDE SEQUENCE [LARGE SCALE GENOMIC DNA]</scope>
    <source>
        <strain evidence="6 7">NX02</strain>
    </source>
</reference>
<dbReference type="Gene3D" id="3.40.50.10310">
    <property type="entry name" value="Creatininase"/>
    <property type="match status" value="1"/>
</dbReference>
<dbReference type="AlphaFoldDB" id="W0AFM9"/>
<dbReference type="GO" id="GO:0009231">
    <property type="term" value="P:riboflavin biosynthetic process"/>
    <property type="evidence" value="ECO:0007669"/>
    <property type="project" value="TreeGrafter"/>
</dbReference>
<evidence type="ECO:0000313" key="7">
    <source>
        <dbReference type="Proteomes" id="UP000018851"/>
    </source>
</evidence>
<dbReference type="PANTHER" id="PTHR35005">
    <property type="entry name" value="3-DEHYDRO-SCYLLO-INOSOSE HYDROLASE"/>
    <property type="match status" value="1"/>
</dbReference>
<comment type="cofactor">
    <cofactor evidence="1">
        <name>Zn(2+)</name>
        <dbReference type="ChEBI" id="CHEBI:29105"/>
    </cofactor>
</comment>
<protein>
    <recommendedName>
        <fullName evidence="8">Creatininase</fullName>
    </recommendedName>
</protein>
<gene>
    <name evidence="6" type="ORF">NX02_16975</name>
</gene>
<sequence length="283" mass="29960">MLRAGHHRRGADGGGRGALMLHHWRDLGWQDFRDIDSARAVAVMPVAAIEQHGPHLPVSVDSDLNAGIVAAAAPLVAADVPVYLLPQLPVGKSNEHGAYPGTLSIGAATLIALWTDVADSVVRAGFRKLLIFNSHGGQPQLVDVVVRDLRVRHAILAVAASSYALGLPEGLFDRDEERHGIHAGDIETSMMMHLRPEVVKAEKMENFPSAGATIERDHQVLRLEGGVGMGWMTQDVNPSGAVGDPRPATAAKGAAAVAFAAHRLATLLAEISAYPLDAIRTAP</sequence>
<evidence type="ECO:0000313" key="6">
    <source>
        <dbReference type="EMBL" id="AHE55073.1"/>
    </source>
</evidence>
<keyword evidence="3" id="KW-0378">Hydrolase</keyword>
<proteinExistence type="inferred from homology"/>
<keyword evidence="7" id="KW-1185">Reference proteome</keyword>
<evidence type="ECO:0008006" key="8">
    <source>
        <dbReference type="Google" id="ProtNLM"/>
    </source>
</evidence>
<evidence type="ECO:0000256" key="2">
    <source>
        <dbReference type="ARBA" id="ARBA00022723"/>
    </source>
</evidence>
<keyword evidence="4" id="KW-0862">Zinc</keyword>
<evidence type="ECO:0000256" key="1">
    <source>
        <dbReference type="ARBA" id="ARBA00001947"/>
    </source>
</evidence>
<dbReference type="Pfam" id="PF02633">
    <property type="entry name" value="Creatininase"/>
    <property type="match status" value="1"/>
</dbReference>
<dbReference type="STRING" id="1123269.NX02_16975"/>
<dbReference type="EMBL" id="CP006644">
    <property type="protein sequence ID" value="AHE55073.1"/>
    <property type="molecule type" value="Genomic_DNA"/>
</dbReference>
<dbReference type="InterPro" id="IPR024087">
    <property type="entry name" value="Creatininase-like_sf"/>
</dbReference>
<dbReference type="SUPFAM" id="SSF102215">
    <property type="entry name" value="Creatininase"/>
    <property type="match status" value="1"/>
</dbReference>
<accession>W0AFM9</accession>
<dbReference type="HOGENOM" id="CLU_055029_0_0_5"/>
<dbReference type="GO" id="GO:0016811">
    <property type="term" value="F:hydrolase activity, acting on carbon-nitrogen (but not peptide) bonds, in linear amides"/>
    <property type="evidence" value="ECO:0007669"/>
    <property type="project" value="TreeGrafter"/>
</dbReference>
<organism evidence="6 7">
    <name type="scientific">Sphingomonas sanxanigenens DSM 19645 = NX02</name>
    <dbReference type="NCBI Taxonomy" id="1123269"/>
    <lineage>
        <taxon>Bacteria</taxon>
        <taxon>Pseudomonadati</taxon>
        <taxon>Pseudomonadota</taxon>
        <taxon>Alphaproteobacteria</taxon>
        <taxon>Sphingomonadales</taxon>
        <taxon>Sphingomonadaceae</taxon>
        <taxon>Sphingomonas</taxon>
    </lineage>
</organism>